<dbReference type="GO" id="GO:0034728">
    <property type="term" value="P:nucleosome organization"/>
    <property type="evidence" value="ECO:0007669"/>
    <property type="project" value="TreeGrafter"/>
</dbReference>
<dbReference type="GO" id="GO:0008023">
    <property type="term" value="C:transcription elongation factor complex"/>
    <property type="evidence" value="ECO:0007669"/>
    <property type="project" value="TreeGrafter"/>
</dbReference>
<dbReference type="PROSITE" id="PS50126">
    <property type="entry name" value="S1"/>
    <property type="match status" value="1"/>
</dbReference>
<dbReference type="InterPro" id="IPR037027">
    <property type="entry name" value="YqgF/RNaseH-like_dom_sf"/>
</dbReference>
<keyword evidence="11" id="KW-1185">Reference proteome</keyword>
<feature type="compositionally biased region" description="Acidic residues" evidence="8">
    <location>
        <begin position="87"/>
        <end position="96"/>
    </location>
</feature>
<dbReference type="InterPro" id="IPR042066">
    <property type="entry name" value="Spt6_death-like"/>
</dbReference>
<dbReference type="InterPro" id="IPR023323">
    <property type="entry name" value="Tex-like_dom_sf"/>
</dbReference>
<dbReference type="Gene3D" id="3.30.420.140">
    <property type="entry name" value="YqgF/RNase H-like domain"/>
    <property type="match status" value="1"/>
</dbReference>
<dbReference type="GO" id="GO:0005694">
    <property type="term" value="C:chromosome"/>
    <property type="evidence" value="ECO:0007669"/>
    <property type="project" value="UniProtKB-SubCell"/>
</dbReference>
<dbReference type="Pfam" id="PF14632">
    <property type="entry name" value="SPT6_acidic"/>
    <property type="match status" value="1"/>
</dbReference>
<feature type="compositionally biased region" description="Basic residues" evidence="8">
    <location>
        <begin position="137"/>
        <end position="149"/>
    </location>
</feature>
<dbReference type="Pfam" id="PF21710">
    <property type="entry name" value="Spt6_S1"/>
    <property type="match status" value="1"/>
</dbReference>
<feature type="compositionally biased region" description="Acidic residues" evidence="8">
    <location>
        <begin position="194"/>
        <end position="203"/>
    </location>
</feature>
<feature type="region of interest" description="Disordered" evidence="8">
    <location>
        <begin position="1669"/>
        <end position="1751"/>
    </location>
</feature>
<dbReference type="PANTHER" id="PTHR10145:SF6">
    <property type="entry name" value="TRANSCRIPTION ELONGATION FACTOR SPT6"/>
    <property type="match status" value="1"/>
</dbReference>
<sequence length="1751" mass="199589">MDSEDADFPVQPRFQDDEETGEIGQREDKADRAPSEIGGEEEDDDDDESGEDLMKSKGNVVGSDDEDSSEEEDDDPEEARRIAEGFIVDEDEEGSDEESKRRRRKARRRRKRQEEEEEENEQLDEDDLDLLAENTGIKRKQRQLKRFRRASVSPDAMEQDQASSRKPRDLQHMFDDDDEDIVAPRRATARGGDEYDDDDDEDMPAVGDALRAQSDRRGRDPVPYNYEDEMEDFIDDDDESEMDEAMSEGEREARREEKRAKRKAELEERRARRDGRFGFDPSRAGIDAEAWAELNDVFGDGQEYERFLSASEDEAEPEEGGDEELADGSKRKTKAKVKTFEDIFEPSAIQARMMTLEDQRIREADFPERFQVLLPGDEGEALLERRLNEEELVECTRWVSHRFSFRSNKSFLSESGEFYEYRDAWFACVRSMVEQIINLRREAMYLYAHRIDEYELRRGDRIIDLLQRRDFSALVSACLKFKTLLARRDSLRDTFNQFSDDGGEFVSAEDRGLFEQLLQRTESTDEVADVADWLTMRYGQRMRDAQARRDTNYNKRPTVIGQYDQLKSTTVAPFSTKFSISSSQLAENLVGQSRAYFTEDEELTPVALADQYIGVPNGPSSVHNAIESARRLLAHEIGRDPTIKREARTLLRTAGLLSVKPTDRGQYKIDEEHPYYNFKFLLRKPIADFKVVLANEKLPSPAQYLMILRAEEELLVESELIVRETDARAFEQKLYDMYCSEGMSETSRLWNDERKQIIRQALQDHLYPAAKLWAKEWLRDECWEFIGRACEVALTKRIDCQPYQSRSMKARKELQQKQLQQPYGRDYEDDDDEDELKQGRDNVPKVLAVSNGKGDPRKDEIEMVFLDSGGRLRERVAFETLDKPREVVNDSTNDSQQKEEKPDPSREFKQLLKERRPDVIVISGFSPKAVSLRKQIQDLVQENLAELQDQNLTQEQIDAATIDVIHIHDDVARLYQHSDRAKEEYPSLNTMSRYCLALARYAQSPVQEFAALKQDDLLALRYDAYQHLIPRERLALFLERALVAIVNTICVDINRCSIDTYYASLLRFVSGLGPRKADALMRAINTQLGGYVVNRNALTVGAADSEMLSRGDSVILPNHVWHNACSFLIIRPRQDPRTARKVKMQGSADALDRTRIHPEAYEYARFIAFDALRKTEEDRLPDQHPSQWCDELMRDEGRRAKLEDIDMADYERNLWAEMARQGQKRERKLSMLEFIARELVEPLHEQRKDFVLPTVDEVLVALSGETRATFDDQKIVTVQVRNILRDMAIVQLESGIEGTIHKEYLLPRDSSEYGPRQVPRTNELVKHGQTLNALIINVDMENLRAELSARPSHVEEARAADAEKRKTEVDLRYFDRELAEMERDQAERTRQKRQNANRGTRFIRHPDFHNFKAGQAEEYLANAPRGSAVVRPSSKGDDYLAVTWKVDEGVYQHVEVQELDKDPQQEIGRILRVTNIGGSSYSDIDELLVNHVTPMARMVDMLMNHEKYHGTEDDLNKFLTNFSLANPTRSQYGFAIDKKRPGLFVLGFKANREAPIQRWPVRILPGRYKLNEAEVPDMVSLCNAFKTQYTTRAMRSGAGTSNNLPGGRTPGHALPGGMTPGIGMRTGGMTPRVGGGAGVGGYTPRTGVTRPAGALGGATPYGTGMTAATPNPYAYGRSDAPRPPGAPPMRPGPPPSRPPPAYPPGPPPSKSNASGGIHPDRMRQMGEGGALNGRNGGGHDSYRGGGGSGWD</sequence>
<evidence type="ECO:0000313" key="11">
    <source>
        <dbReference type="Proteomes" id="UP000245771"/>
    </source>
</evidence>
<comment type="subcellular location">
    <subcellularLocation>
        <location evidence="2">Chromosome</location>
    </subcellularLocation>
    <subcellularLocation>
        <location evidence="1">Nucleus</location>
    </subcellularLocation>
</comment>
<dbReference type="GO" id="GO:0042393">
    <property type="term" value="F:histone binding"/>
    <property type="evidence" value="ECO:0007669"/>
    <property type="project" value="TreeGrafter"/>
</dbReference>
<feature type="compositionally biased region" description="Basic and acidic residues" evidence="8">
    <location>
        <begin position="896"/>
        <end position="906"/>
    </location>
</feature>
<dbReference type="InterPro" id="IPR028088">
    <property type="entry name" value="Spt6_HTH_DNA-bd_dom"/>
</dbReference>
<dbReference type="CDD" id="cd09918">
    <property type="entry name" value="SH2_Nterm_SPT6_like"/>
    <property type="match status" value="1"/>
</dbReference>
<dbReference type="InterPro" id="IPR003029">
    <property type="entry name" value="S1_domain"/>
</dbReference>
<dbReference type="CDD" id="cd09928">
    <property type="entry name" value="SH2_Cterm_SPT6_like"/>
    <property type="match status" value="1"/>
</dbReference>
<dbReference type="PANTHER" id="PTHR10145">
    <property type="entry name" value="TRANSCRIPTION ELONGATION FACTOR SPT6"/>
    <property type="match status" value="1"/>
</dbReference>
<dbReference type="GO" id="GO:0003677">
    <property type="term" value="F:DNA binding"/>
    <property type="evidence" value="ECO:0007669"/>
    <property type="project" value="InterPro"/>
</dbReference>
<evidence type="ECO:0000256" key="1">
    <source>
        <dbReference type="ARBA" id="ARBA00004123"/>
    </source>
</evidence>
<dbReference type="GO" id="GO:0140673">
    <property type="term" value="P:transcription elongation-coupled chromatin remodeling"/>
    <property type="evidence" value="ECO:0007669"/>
    <property type="project" value="InterPro"/>
</dbReference>
<dbReference type="Gene3D" id="3.30.505.10">
    <property type="entry name" value="SH2 domain"/>
    <property type="match status" value="2"/>
</dbReference>
<dbReference type="Pfam" id="PF14639">
    <property type="entry name" value="YqgF"/>
    <property type="match status" value="1"/>
</dbReference>
<dbReference type="InterPro" id="IPR012340">
    <property type="entry name" value="NA-bd_OB-fold"/>
</dbReference>
<feature type="region of interest" description="Disordered" evidence="8">
    <location>
        <begin position="309"/>
        <end position="333"/>
    </location>
</feature>
<evidence type="ECO:0000313" key="10">
    <source>
        <dbReference type="EMBL" id="PWN35768.1"/>
    </source>
</evidence>
<dbReference type="EMBL" id="KZ819603">
    <property type="protein sequence ID" value="PWN35768.1"/>
    <property type="molecule type" value="Genomic_DNA"/>
</dbReference>
<dbReference type="InterPro" id="IPR035420">
    <property type="entry name" value="Spt6_SH2"/>
</dbReference>
<dbReference type="FunCoup" id="A0A316VFD0">
    <property type="interactions" value="775"/>
</dbReference>
<dbReference type="InParanoid" id="A0A316VFD0"/>
<feature type="region of interest" description="Disordered" evidence="8">
    <location>
        <begin position="811"/>
        <end position="854"/>
    </location>
</feature>
<protein>
    <recommendedName>
        <fullName evidence="9">S1 motif domain-containing protein</fullName>
    </recommendedName>
</protein>
<dbReference type="SUPFAM" id="SSF53098">
    <property type="entry name" value="Ribonuclease H-like"/>
    <property type="match status" value="1"/>
</dbReference>
<dbReference type="SUPFAM" id="SSF47781">
    <property type="entry name" value="RuvA domain 2-like"/>
    <property type="match status" value="1"/>
</dbReference>
<dbReference type="Pfam" id="PF14641">
    <property type="entry name" value="HTH_44"/>
    <property type="match status" value="1"/>
</dbReference>
<proteinExistence type="inferred from homology"/>
<dbReference type="SUPFAM" id="SSF158832">
    <property type="entry name" value="Tex N-terminal region-like"/>
    <property type="match status" value="1"/>
</dbReference>
<dbReference type="Gene3D" id="1.10.10.650">
    <property type="entry name" value="RuvA domain 2-like"/>
    <property type="match status" value="1"/>
</dbReference>
<evidence type="ECO:0000256" key="6">
    <source>
        <dbReference type="ARBA" id="ARBA00023163"/>
    </source>
</evidence>
<evidence type="ECO:0000256" key="7">
    <source>
        <dbReference type="ARBA" id="ARBA00023242"/>
    </source>
</evidence>
<dbReference type="InterPro" id="IPR049540">
    <property type="entry name" value="Spt6-like_S1"/>
</dbReference>
<feature type="compositionally biased region" description="Acidic residues" evidence="8">
    <location>
        <begin position="226"/>
        <end position="247"/>
    </location>
</feature>
<dbReference type="GO" id="GO:0031491">
    <property type="term" value="F:nucleosome binding"/>
    <property type="evidence" value="ECO:0007669"/>
    <property type="project" value="TreeGrafter"/>
</dbReference>
<dbReference type="SUPFAM" id="SSF50249">
    <property type="entry name" value="Nucleic acid-binding proteins"/>
    <property type="match status" value="1"/>
</dbReference>
<dbReference type="Gene3D" id="2.40.50.140">
    <property type="entry name" value="Nucleic acid-binding proteins"/>
    <property type="match status" value="1"/>
</dbReference>
<dbReference type="STRING" id="1280837.A0A316VFD0"/>
<feature type="compositionally biased region" description="Pro residues" evidence="8">
    <location>
        <begin position="1681"/>
        <end position="1709"/>
    </location>
</feature>
<feature type="region of interest" description="Disordered" evidence="8">
    <location>
        <begin position="883"/>
        <end position="906"/>
    </location>
</feature>
<feature type="compositionally biased region" description="Acidic residues" evidence="8">
    <location>
        <begin position="115"/>
        <end position="130"/>
    </location>
</feature>
<keyword evidence="5" id="KW-0727">SH2 domain</keyword>
<keyword evidence="6" id="KW-0804">Transcription</keyword>
<dbReference type="Gene3D" id="1.10.150.850">
    <property type="entry name" value="Spt6, helix-hairpin-helix domain"/>
    <property type="match status" value="1"/>
</dbReference>
<feature type="compositionally biased region" description="Gly residues" evidence="8">
    <location>
        <begin position="1726"/>
        <end position="1751"/>
    </location>
</feature>
<dbReference type="InterPro" id="IPR055179">
    <property type="entry name" value="Tex-like_central_region"/>
</dbReference>
<dbReference type="SUPFAM" id="SSF55550">
    <property type="entry name" value="SH2 domain"/>
    <property type="match status" value="1"/>
</dbReference>
<accession>A0A316VFD0</accession>
<dbReference type="FunFam" id="3.30.505.10:FF:000056">
    <property type="entry name" value="Transcription elongation factor Spt6"/>
    <property type="match status" value="1"/>
</dbReference>
<comment type="similarity">
    <text evidence="3">Belongs to the SPT6 family.</text>
</comment>
<evidence type="ECO:0000256" key="2">
    <source>
        <dbReference type="ARBA" id="ARBA00004286"/>
    </source>
</evidence>
<evidence type="ECO:0000256" key="5">
    <source>
        <dbReference type="ARBA" id="ARBA00022999"/>
    </source>
</evidence>
<keyword evidence="4" id="KW-0158">Chromosome</keyword>
<keyword evidence="7" id="KW-0539">Nucleus</keyword>
<feature type="compositionally biased region" description="Acidic residues" evidence="8">
    <location>
        <begin position="311"/>
        <end position="326"/>
    </location>
</feature>
<feature type="compositionally biased region" description="Basic and acidic residues" evidence="8">
    <location>
        <begin position="248"/>
        <end position="277"/>
    </location>
</feature>
<dbReference type="Proteomes" id="UP000245771">
    <property type="component" value="Unassembled WGS sequence"/>
</dbReference>
<dbReference type="Gene3D" id="1.10.10.2740">
    <property type="entry name" value="Spt6, Death-like domain"/>
    <property type="match status" value="1"/>
</dbReference>
<feature type="compositionally biased region" description="Acidic residues" evidence="8">
    <location>
        <begin position="63"/>
        <end position="77"/>
    </location>
</feature>
<dbReference type="InterPro" id="IPR028083">
    <property type="entry name" value="Spt6_acidic_N_dom"/>
</dbReference>
<reference evidence="10 11" key="1">
    <citation type="journal article" date="2018" name="Mol. Biol. Evol.">
        <title>Broad Genomic Sampling Reveals a Smut Pathogenic Ancestry of the Fungal Clade Ustilaginomycotina.</title>
        <authorList>
            <person name="Kijpornyongpan T."/>
            <person name="Mondo S.J."/>
            <person name="Barry K."/>
            <person name="Sandor L."/>
            <person name="Lee J."/>
            <person name="Lipzen A."/>
            <person name="Pangilinan J."/>
            <person name="LaButti K."/>
            <person name="Hainaut M."/>
            <person name="Henrissat B."/>
            <person name="Grigoriev I.V."/>
            <person name="Spatafora J.W."/>
            <person name="Aime M.C."/>
        </authorList>
    </citation>
    <scope>NUCLEOTIDE SEQUENCE [LARGE SCALE GENOMIC DNA]</scope>
    <source>
        <strain evidence="10 11">MCA 3882</strain>
    </source>
</reference>
<dbReference type="InterPro" id="IPR017072">
    <property type="entry name" value="TF_Spt6"/>
</dbReference>
<dbReference type="Pfam" id="PF14633">
    <property type="entry name" value="SH2_2"/>
    <property type="match status" value="1"/>
</dbReference>
<dbReference type="Pfam" id="PF22706">
    <property type="entry name" value="Tex_central_region"/>
    <property type="match status" value="1"/>
</dbReference>
<feature type="region of interest" description="Disordered" evidence="8">
    <location>
        <begin position="1"/>
        <end position="284"/>
    </location>
</feature>
<dbReference type="InterPro" id="IPR028231">
    <property type="entry name" value="Spt6_YqgF"/>
</dbReference>
<name>A0A316VFD0_9BASI</name>
<organism evidence="10 11">
    <name type="scientific">Meira miltonrushii</name>
    <dbReference type="NCBI Taxonomy" id="1280837"/>
    <lineage>
        <taxon>Eukaryota</taxon>
        <taxon>Fungi</taxon>
        <taxon>Dikarya</taxon>
        <taxon>Basidiomycota</taxon>
        <taxon>Ustilaginomycotina</taxon>
        <taxon>Exobasidiomycetes</taxon>
        <taxon>Exobasidiales</taxon>
        <taxon>Brachybasidiaceae</taxon>
        <taxon>Meira</taxon>
    </lineage>
</organism>
<evidence type="ECO:0000259" key="9">
    <source>
        <dbReference type="PROSITE" id="PS50126"/>
    </source>
</evidence>
<feature type="compositionally biased region" description="Basic and acidic residues" evidence="8">
    <location>
        <begin position="24"/>
        <end position="34"/>
    </location>
</feature>
<dbReference type="Gene3D" id="1.10.3500.10">
    <property type="entry name" value="Tex N-terminal region-like"/>
    <property type="match status" value="1"/>
</dbReference>
<dbReference type="InterPro" id="IPR010994">
    <property type="entry name" value="RuvA_2-like"/>
</dbReference>
<evidence type="ECO:0000256" key="4">
    <source>
        <dbReference type="ARBA" id="ARBA00022454"/>
    </source>
</evidence>
<dbReference type="InterPro" id="IPR035018">
    <property type="entry name" value="Spt6_SH2_C"/>
</dbReference>
<evidence type="ECO:0000256" key="8">
    <source>
        <dbReference type="SAM" id="MobiDB-lite"/>
    </source>
</evidence>
<dbReference type="InterPro" id="IPR012337">
    <property type="entry name" value="RNaseH-like_sf"/>
</dbReference>
<dbReference type="Pfam" id="PF14635">
    <property type="entry name" value="HHH_7"/>
    <property type="match status" value="1"/>
</dbReference>
<gene>
    <name evidence="10" type="ORF">FA14DRAFT_160784</name>
</gene>
<dbReference type="InterPro" id="IPR035019">
    <property type="entry name" value="Spt6_SH2_N"/>
</dbReference>
<feature type="region of interest" description="Disordered" evidence="8">
    <location>
        <begin position="1596"/>
        <end position="1615"/>
    </location>
</feature>
<dbReference type="RefSeq" id="XP_025356070.1">
    <property type="nucleotide sequence ID" value="XM_025498824.1"/>
</dbReference>
<dbReference type="CDD" id="cd00164">
    <property type="entry name" value="S1_like"/>
    <property type="match status" value="1"/>
</dbReference>
<feature type="compositionally biased region" description="Basic residues" evidence="8">
    <location>
        <begin position="101"/>
        <end position="111"/>
    </location>
</feature>
<feature type="domain" description="S1 motif" evidence="9">
    <location>
        <begin position="1273"/>
        <end position="1350"/>
    </location>
</feature>
<feature type="compositionally biased region" description="Acidic residues" evidence="8">
    <location>
        <begin position="38"/>
        <end position="51"/>
    </location>
</feature>
<dbReference type="InterPro" id="IPR023319">
    <property type="entry name" value="Tex-like_HTH_dom_sf"/>
</dbReference>
<dbReference type="OrthoDB" id="995477at2759"/>
<evidence type="ECO:0000256" key="3">
    <source>
        <dbReference type="ARBA" id="ARBA00009253"/>
    </source>
</evidence>
<dbReference type="InterPro" id="IPR032706">
    <property type="entry name" value="Spt6_HHH"/>
</dbReference>
<dbReference type="InterPro" id="IPR036860">
    <property type="entry name" value="SH2_dom_sf"/>
</dbReference>
<dbReference type="GeneID" id="37020605"/>
<dbReference type="SMART" id="SM00316">
    <property type="entry name" value="S1"/>
    <property type="match status" value="1"/>
</dbReference>